<proteinExistence type="inferred from homology"/>
<comment type="caution">
    <text evidence="2">The sequence shown here is derived from an EMBL/GenBank/DDBJ whole genome shotgun (WGS) entry which is preliminary data.</text>
</comment>
<gene>
    <name evidence="2" type="ORF">PCASD_04539</name>
</gene>
<evidence type="ECO:0000313" key="2">
    <source>
        <dbReference type="EMBL" id="PLW45116.1"/>
    </source>
</evidence>
<protein>
    <recommendedName>
        <fullName evidence="4">FAR1 domain-containing protein</fullName>
    </recommendedName>
</protein>
<sequence>MPGAMPTSNASSDQLPLAFPLLSNMPIIANTTADSVIPDKETTSQHQDPSLQSALAPPLNKINLPNIDNKNNKLNLAPLGNNTMELVLRGKNSGNSAIVEICEKKDKDNEKEINLICDISSFNWNVGKPLDPPPLARFVSMDYLVQFCQTWGQHHGYAVSKSNSVPGKNVYITCDWSGLYRGLTINKAAWNSASMKVNCPFQLKGSVPTSKKVPSKFWTLEIRNGKHNHEPSPGASAHAAHRQLLPAQVEEIRKLSKAKLKPAQILLQL</sequence>
<organism evidence="2 3">
    <name type="scientific">Puccinia coronata f. sp. avenae</name>
    <dbReference type="NCBI Taxonomy" id="200324"/>
    <lineage>
        <taxon>Eukaryota</taxon>
        <taxon>Fungi</taxon>
        <taxon>Dikarya</taxon>
        <taxon>Basidiomycota</taxon>
        <taxon>Pucciniomycotina</taxon>
        <taxon>Pucciniomycetes</taxon>
        <taxon>Pucciniales</taxon>
        <taxon>Pucciniaceae</taxon>
        <taxon>Puccinia</taxon>
    </lineage>
</organism>
<reference evidence="2 3" key="1">
    <citation type="submission" date="2017-11" db="EMBL/GenBank/DDBJ databases">
        <title>De novo assembly and phasing of dikaryotic genomes from two isolates of Puccinia coronata f. sp. avenae, the causal agent of oat crown rust.</title>
        <authorList>
            <person name="Miller M.E."/>
            <person name="Zhang Y."/>
            <person name="Omidvar V."/>
            <person name="Sperschneider J."/>
            <person name="Schwessinger B."/>
            <person name="Raley C."/>
            <person name="Palmer J.M."/>
            <person name="Garnica D."/>
            <person name="Upadhyaya N."/>
            <person name="Rathjen J."/>
            <person name="Taylor J.M."/>
            <person name="Park R.F."/>
            <person name="Dodds P.N."/>
            <person name="Hirsch C.D."/>
            <person name="Kianian S.F."/>
            <person name="Figueroa M."/>
        </authorList>
    </citation>
    <scope>NUCLEOTIDE SEQUENCE [LARGE SCALE GENOMIC DNA]</scope>
    <source>
        <strain evidence="2">12SD80</strain>
    </source>
</reference>
<dbReference type="GO" id="GO:0004491">
    <property type="term" value="F:methylmalonate-semialdehyde dehydrogenase (acylating, NAD) activity"/>
    <property type="evidence" value="ECO:0007669"/>
    <property type="project" value="InterPro"/>
</dbReference>
<dbReference type="GO" id="GO:0006574">
    <property type="term" value="P:L-valine catabolic process"/>
    <property type="evidence" value="ECO:0007669"/>
    <property type="project" value="TreeGrafter"/>
</dbReference>
<dbReference type="AlphaFoldDB" id="A0A2N5V5E5"/>
<dbReference type="InterPro" id="IPR010061">
    <property type="entry name" value="MeMal-semiAld_DH"/>
</dbReference>
<evidence type="ECO:0008006" key="4">
    <source>
        <dbReference type="Google" id="ProtNLM"/>
    </source>
</evidence>
<comment type="similarity">
    <text evidence="1">Belongs to the aldehyde dehydrogenase family.</text>
</comment>
<accession>A0A2N5V5E5</accession>
<evidence type="ECO:0000256" key="1">
    <source>
        <dbReference type="ARBA" id="ARBA00009986"/>
    </source>
</evidence>
<dbReference type="EMBL" id="PGCI01000051">
    <property type="protein sequence ID" value="PLW45116.1"/>
    <property type="molecule type" value="Genomic_DNA"/>
</dbReference>
<evidence type="ECO:0000313" key="3">
    <source>
        <dbReference type="Proteomes" id="UP000235392"/>
    </source>
</evidence>
<dbReference type="GO" id="GO:0006210">
    <property type="term" value="P:thymine catabolic process"/>
    <property type="evidence" value="ECO:0007669"/>
    <property type="project" value="TreeGrafter"/>
</dbReference>
<dbReference type="PANTHER" id="PTHR43866">
    <property type="entry name" value="MALONATE-SEMIALDEHYDE DEHYDROGENASE"/>
    <property type="match status" value="1"/>
</dbReference>
<dbReference type="PANTHER" id="PTHR43866:SF3">
    <property type="entry name" value="METHYLMALONATE-SEMIALDEHYDE DEHYDROGENASE [ACYLATING], MITOCHONDRIAL"/>
    <property type="match status" value="1"/>
</dbReference>
<name>A0A2N5V5E5_9BASI</name>
<dbReference type="Proteomes" id="UP000235392">
    <property type="component" value="Unassembled WGS sequence"/>
</dbReference>